<proteinExistence type="predicted"/>
<reference evidence="2" key="1">
    <citation type="submission" date="2016-10" db="EMBL/GenBank/DDBJ databases">
        <authorList>
            <person name="Varghese N."/>
            <person name="Submissions S."/>
        </authorList>
    </citation>
    <scope>NUCLEOTIDE SEQUENCE [LARGE SCALE GENOMIC DNA]</scope>
    <source>
        <strain evidence="2">DSM 18733</strain>
    </source>
</reference>
<accession>A0A1H7SCX1</accession>
<dbReference type="OrthoDB" id="9851324at2"/>
<dbReference type="AlphaFoldDB" id="A0A1H7SCX1"/>
<keyword evidence="2" id="KW-1185">Reference proteome</keyword>
<evidence type="ECO:0000313" key="1">
    <source>
        <dbReference type="EMBL" id="SEL69377.1"/>
    </source>
</evidence>
<dbReference type="RefSeq" id="WP_093326288.1">
    <property type="nucleotide sequence ID" value="NZ_FOAF01000003.1"/>
</dbReference>
<dbReference type="STRING" id="407022.SAMN05661044_03140"/>
<evidence type="ECO:0000313" key="2">
    <source>
        <dbReference type="Proteomes" id="UP000199421"/>
    </source>
</evidence>
<dbReference type="Proteomes" id="UP000199421">
    <property type="component" value="Unassembled WGS sequence"/>
</dbReference>
<protein>
    <submittedName>
        <fullName evidence="1">Uncharacterized protein</fullName>
    </submittedName>
</protein>
<gene>
    <name evidence="1" type="ORF">SAMN05661044_03140</name>
</gene>
<sequence length="258" mass="28257">METLQKSLRNERATRIESVQTPNVYTLSGVATELLPPGSGAVIMADPTSSLFDELERAVKSQDAEKINEIVTRNKRSVSRLKKVSNREALQKLGAAPAYVDLNYDTKNIAVNLFTVNGVDITRAFFSFTGGEFEPERFRTTILSKKEDQPTPKVMVVLHQPNLSRLELQAIRIPKELAGMHFGKVGGEVMCTPAALVATVTVGVLVATVGTAAGNCAKHFGKIGEEVINPQLDAGRMISVKQLVNIRQQAIQKNMRIR</sequence>
<dbReference type="EMBL" id="FOAF01000003">
    <property type="protein sequence ID" value="SEL69377.1"/>
    <property type="molecule type" value="Genomic_DNA"/>
</dbReference>
<organism evidence="1 2">
    <name type="scientific">Olivibacter domesticus</name>
    <name type="common">Pseudosphingobacterium domesticum</name>
    <dbReference type="NCBI Taxonomy" id="407022"/>
    <lineage>
        <taxon>Bacteria</taxon>
        <taxon>Pseudomonadati</taxon>
        <taxon>Bacteroidota</taxon>
        <taxon>Sphingobacteriia</taxon>
        <taxon>Sphingobacteriales</taxon>
        <taxon>Sphingobacteriaceae</taxon>
        <taxon>Olivibacter</taxon>
    </lineage>
</organism>
<name>A0A1H7SCX1_OLID1</name>